<feature type="transmembrane region" description="Helical" evidence="1">
    <location>
        <begin position="85"/>
        <end position="103"/>
    </location>
</feature>
<keyword evidence="1" id="KW-1133">Transmembrane helix</keyword>
<dbReference type="EMBL" id="FLUA01000026">
    <property type="protein sequence ID" value="SBV63236.1"/>
    <property type="molecule type" value="Genomic_DNA"/>
</dbReference>
<keyword evidence="1" id="KW-0472">Membrane</keyword>
<dbReference type="AlphaFoldDB" id="A0A212IC16"/>
<evidence type="ECO:0000313" key="2">
    <source>
        <dbReference type="EMBL" id="SBV63236.1"/>
    </source>
</evidence>
<feature type="transmembrane region" description="Helical" evidence="1">
    <location>
        <begin position="110"/>
        <end position="130"/>
    </location>
</feature>
<gene>
    <name evidence="2" type="ORF">KL86CIT2_290150</name>
    <name evidence="3" type="ORF">KM92CIT3_40408</name>
</gene>
<organism evidence="3">
    <name type="scientific">uncultured Citrobacter sp</name>
    <dbReference type="NCBI Taxonomy" id="200446"/>
    <lineage>
        <taxon>Bacteria</taxon>
        <taxon>Pseudomonadati</taxon>
        <taxon>Pseudomonadota</taxon>
        <taxon>Gammaproteobacteria</taxon>
        <taxon>Enterobacterales</taxon>
        <taxon>Enterobacteriaceae</taxon>
        <taxon>Citrobacter</taxon>
        <taxon>environmental samples</taxon>
    </lineage>
</organism>
<sequence>MFLVEELTGEQFITLGYSCHQSLSKTHIIDSASRLTNEKFYHMILVIIISVIGGIMLQRTLGSGWGVLLPGMLIAGMAYSDLSVYVWKVMIVLGLLLTSLMLYHKRLRHFVLLPSCAALIGGIVLVIMNWNQG</sequence>
<evidence type="ECO:0000256" key="1">
    <source>
        <dbReference type="SAM" id="Phobius"/>
    </source>
</evidence>
<proteinExistence type="predicted"/>
<dbReference type="Pfam" id="PF07256">
    <property type="entry name" value="DUF1435"/>
    <property type="match status" value="1"/>
</dbReference>
<accession>A0A212IC16</accession>
<name>A0A212IC16_9ENTR</name>
<protein>
    <submittedName>
        <fullName evidence="3">Inner membrane protein</fullName>
    </submittedName>
</protein>
<reference evidence="3" key="1">
    <citation type="submission" date="2016-04" db="EMBL/GenBank/DDBJ databases">
        <authorList>
            <person name="Evans L.H."/>
            <person name="Alamgir A."/>
            <person name="Owens N."/>
            <person name="Weber N.D."/>
            <person name="Virtaneva K."/>
            <person name="Barbian K."/>
            <person name="Babar A."/>
            <person name="Rosenke K."/>
        </authorList>
    </citation>
    <scope>NUCLEOTIDE SEQUENCE</scope>
    <source>
        <strain evidence="2">86-2</strain>
        <strain evidence="3">92-3</strain>
    </source>
</reference>
<dbReference type="InterPro" id="IPR009885">
    <property type="entry name" value="DUF1435"/>
</dbReference>
<feature type="transmembrane region" description="Helical" evidence="1">
    <location>
        <begin position="40"/>
        <end position="57"/>
    </location>
</feature>
<dbReference type="EMBL" id="FLUB01000016">
    <property type="protein sequence ID" value="SBV64352.1"/>
    <property type="molecule type" value="Genomic_DNA"/>
</dbReference>
<evidence type="ECO:0000313" key="3">
    <source>
        <dbReference type="EMBL" id="SBV64352.1"/>
    </source>
</evidence>
<keyword evidence="1" id="KW-0812">Transmembrane</keyword>